<evidence type="ECO:0000256" key="4">
    <source>
        <dbReference type="ARBA" id="ARBA00023136"/>
    </source>
</evidence>
<accession>A0ABP7NPN6</accession>
<dbReference type="NCBIfam" id="TIGR02794">
    <property type="entry name" value="tolA_full"/>
    <property type="match status" value="1"/>
</dbReference>
<feature type="compositionally biased region" description="Basic and acidic residues" evidence="5">
    <location>
        <begin position="77"/>
        <end position="94"/>
    </location>
</feature>
<dbReference type="NCBIfam" id="TIGR01352">
    <property type="entry name" value="tonB_Cterm"/>
    <property type="match status" value="1"/>
</dbReference>
<reference evidence="8" key="1">
    <citation type="journal article" date="2019" name="Int. J. Syst. Evol. Microbiol.">
        <title>The Global Catalogue of Microorganisms (GCM) 10K type strain sequencing project: providing services to taxonomists for standard genome sequencing and annotation.</title>
        <authorList>
            <consortium name="The Broad Institute Genomics Platform"/>
            <consortium name="The Broad Institute Genome Sequencing Center for Infectious Disease"/>
            <person name="Wu L."/>
            <person name="Ma J."/>
        </authorList>
    </citation>
    <scope>NUCLEOTIDE SEQUENCE [LARGE SCALE GENOMIC DNA]</scope>
    <source>
        <strain evidence="8">JCM 17555</strain>
    </source>
</reference>
<evidence type="ECO:0000256" key="2">
    <source>
        <dbReference type="ARBA" id="ARBA00022692"/>
    </source>
</evidence>
<feature type="transmembrane region" description="Helical" evidence="6">
    <location>
        <begin position="12"/>
        <end position="31"/>
    </location>
</feature>
<evidence type="ECO:0008006" key="9">
    <source>
        <dbReference type="Google" id="ProtNLM"/>
    </source>
</evidence>
<dbReference type="InterPro" id="IPR006260">
    <property type="entry name" value="TonB/TolA_C"/>
</dbReference>
<keyword evidence="2 6" id="KW-0812">Transmembrane</keyword>
<evidence type="ECO:0000313" key="7">
    <source>
        <dbReference type="EMBL" id="GAA3951143.1"/>
    </source>
</evidence>
<dbReference type="SUPFAM" id="SSF74653">
    <property type="entry name" value="TolA/TonB C-terminal domain"/>
    <property type="match status" value="1"/>
</dbReference>
<dbReference type="InterPro" id="IPR014161">
    <property type="entry name" value="Tol-Pal_TolA"/>
</dbReference>
<evidence type="ECO:0000313" key="8">
    <source>
        <dbReference type="Proteomes" id="UP001501337"/>
    </source>
</evidence>
<keyword evidence="8" id="KW-1185">Reference proteome</keyword>
<dbReference type="Gene3D" id="3.30.1150.10">
    <property type="match status" value="1"/>
</dbReference>
<name>A0ABP7NPN6_9GAMM</name>
<feature type="region of interest" description="Disordered" evidence="5">
    <location>
        <begin position="136"/>
        <end position="208"/>
    </location>
</feature>
<evidence type="ECO:0000256" key="1">
    <source>
        <dbReference type="ARBA" id="ARBA00004167"/>
    </source>
</evidence>
<feature type="region of interest" description="Disordered" evidence="5">
    <location>
        <begin position="62"/>
        <end position="123"/>
    </location>
</feature>
<feature type="compositionally biased region" description="Basic and acidic residues" evidence="5">
    <location>
        <begin position="102"/>
        <end position="123"/>
    </location>
</feature>
<organism evidence="7 8">
    <name type="scientific">Allohahella marinimesophila</name>
    <dbReference type="NCBI Taxonomy" id="1054972"/>
    <lineage>
        <taxon>Bacteria</taxon>
        <taxon>Pseudomonadati</taxon>
        <taxon>Pseudomonadota</taxon>
        <taxon>Gammaproteobacteria</taxon>
        <taxon>Oceanospirillales</taxon>
        <taxon>Hahellaceae</taxon>
        <taxon>Allohahella</taxon>
    </lineage>
</organism>
<sequence>MARSATTDVPWLMPVAVSMVLHAVLIGLMWVTIDSSDKMIEVPRHIQAVMIDDDTLKAMMQATQPAPKPVPQPEPKPQPKPEPKPEPKPVEKPPEPPQPDPEVVRLKEQQAKEQAAAEKARLAAEKEQARIAELALKKKKDKEKRKREAQAKLEQEKKNKAFLEQQRIAKEKQRELDRQAREKEREAARQAELAKAEQNRKSAEEQLLADEAAQFEKMFDQQASRQPAQQTNNSQLQAMAGERERLIQQITEKIERSWIEPPGQNRGLEVDIRLELLPTGELKTARIASSSGNNGFDQSALNAAYSVSRYPVPRDTALFNADFRNITIKFRPK</sequence>
<comment type="caution">
    <text evidence="7">The sequence shown here is derived from an EMBL/GenBank/DDBJ whole genome shotgun (WGS) entry which is preliminary data.</text>
</comment>
<keyword evidence="3 6" id="KW-1133">Transmembrane helix</keyword>
<protein>
    <recommendedName>
        <fullName evidence="9">Cell division and transport-associated protein TolA</fullName>
    </recommendedName>
</protein>
<evidence type="ECO:0000256" key="5">
    <source>
        <dbReference type="SAM" id="MobiDB-lite"/>
    </source>
</evidence>
<dbReference type="EMBL" id="BAABBO010000001">
    <property type="protein sequence ID" value="GAA3951143.1"/>
    <property type="molecule type" value="Genomic_DNA"/>
</dbReference>
<gene>
    <name evidence="7" type="ORF">GCM10022278_07920</name>
</gene>
<comment type="subcellular location">
    <subcellularLocation>
        <location evidence="1">Membrane</location>
        <topology evidence="1">Single-pass membrane protein</topology>
    </subcellularLocation>
</comment>
<evidence type="ECO:0000256" key="6">
    <source>
        <dbReference type="SAM" id="Phobius"/>
    </source>
</evidence>
<feature type="compositionally biased region" description="Basic and acidic residues" evidence="5">
    <location>
        <begin position="146"/>
        <end position="204"/>
    </location>
</feature>
<proteinExistence type="predicted"/>
<dbReference type="Proteomes" id="UP001501337">
    <property type="component" value="Unassembled WGS sequence"/>
</dbReference>
<dbReference type="Pfam" id="PF13103">
    <property type="entry name" value="TonB_2"/>
    <property type="match status" value="1"/>
</dbReference>
<keyword evidence="4 6" id="KW-0472">Membrane</keyword>
<evidence type="ECO:0000256" key="3">
    <source>
        <dbReference type="ARBA" id="ARBA00022989"/>
    </source>
</evidence>
<feature type="compositionally biased region" description="Pro residues" evidence="5">
    <location>
        <begin position="66"/>
        <end position="76"/>
    </location>
</feature>